<evidence type="ECO:0000256" key="2">
    <source>
        <dbReference type="ARBA" id="ARBA00022603"/>
    </source>
</evidence>
<dbReference type="GO" id="GO:0160206">
    <property type="term" value="F:tRNA (cytidine(32)/uridine(32)-2'-O)-methyltransferase activity"/>
    <property type="evidence" value="ECO:0007669"/>
    <property type="project" value="UniProtKB-EC"/>
</dbReference>
<evidence type="ECO:0000256" key="5">
    <source>
        <dbReference type="RuleBase" id="RU362024"/>
    </source>
</evidence>
<evidence type="ECO:0000259" key="6">
    <source>
        <dbReference type="Pfam" id="PF00588"/>
    </source>
</evidence>
<dbReference type="PANTHER" id="PTHR42786:SF2">
    <property type="entry name" value="TRNA (CYTIDINE_URIDINE-2'-O-)-METHYLTRANSFERASE TRMJ"/>
    <property type="match status" value="1"/>
</dbReference>
<dbReference type="Gene3D" id="1.10.8.590">
    <property type="match status" value="1"/>
</dbReference>
<comment type="catalytic activity">
    <reaction evidence="5">
        <text>uridine(32) in tRNA + S-adenosyl-L-methionine = 2'-O-methyluridine(32) in tRNA + S-adenosyl-L-homocysteine + H(+)</text>
        <dbReference type="Rhea" id="RHEA:42936"/>
        <dbReference type="Rhea" id="RHEA-COMP:10107"/>
        <dbReference type="Rhea" id="RHEA-COMP:10290"/>
        <dbReference type="ChEBI" id="CHEBI:15378"/>
        <dbReference type="ChEBI" id="CHEBI:57856"/>
        <dbReference type="ChEBI" id="CHEBI:59789"/>
        <dbReference type="ChEBI" id="CHEBI:65315"/>
        <dbReference type="ChEBI" id="CHEBI:74478"/>
        <dbReference type="EC" id="2.1.1.200"/>
    </reaction>
</comment>
<evidence type="ECO:0000256" key="3">
    <source>
        <dbReference type="ARBA" id="ARBA00022679"/>
    </source>
</evidence>
<protein>
    <recommendedName>
        <fullName evidence="5">tRNA (cytidine/uridine-2'-O-)-methyltransferase TrmJ</fullName>
        <ecNumber evidence="5">2.1.1.200</ecNumber>
    </recommendedName>
    <alternativeName>
        <fullName evidence="5">tRNA (cytidine(32)/uridine(32)-2'-O)-methyltransferase</fullName>
    </alternativeName>
    <alternativeName>
        <fullName evidence="5">tRNA Cm32/Um32 methyltransferase</fullName>
    </alternativeName>
</protein>
<keyword evidence="5" id="KW-0963">Cytoplasm</keyword>
<dbReference type="NCBIfam" id="TIGR00050">
    <property type="entry name" value="rRNA_methyl_1"/>
    <property type="match status" value="1"/>
</dbReference>
<dbReference type="PANTHER" id="PTHR42786">
    <property type="entry name" value="TRNA/RRNA METHYLTRANSFERASE"/>
    <property type="match status" value="1"/>
</dbReference>
<keyword evidence="4 5" id="KW-0949">S-adenosyl-L-methionine</keyword>
<dbReference type="Gene3D" id="3.40.1280.10">
    <property type="match status" value="1"/>
</dbReference>
<evidence type="ECO:0000256" key="1">
    <source>
        <dbReference type="ARBA" id="ARBA00007228"/>
    </source>
</evidence>
<evidence type="ECO:0000313" key="7">
    <source>
        <dbReference type="EMBL" id="HFK96133.1"/>
    </source>
</evidence>
<reference evidence="7" key="1">
    <citation type="journal article" date="2020" name="mSystems">
        <title>Genome- and Community-Level Interaction Insights into Carbon Utilization and Element Cycling Functions of Hydrothermarchaeota in Hydrothermal Sediment.</title>
        <authorList>
            <person name="Zhou Z."/>
            <person name="Liu Y."/>
            <person name="Xu W."/>
            <person name="Pan J."/>
            <person name="Luo Z.H."/>
            <person name="Li M."/>
        </authorList>
    </citation>
    <scope>NUCLEOTIDE SEQUENCE [LARGE SCALE GENOMIC DNA]</scope>
    <source>
        <strain evidence="7">SpSt-456</strain>
    </source>
</reference>
<comment type="subunit">
    <text evidence="5">Homodimer.</text>
</comment>
<dbReference type="CDD" id="cd18093">
    <property type="entry name" value="SpoU-like_TrmJ"/>
    <property type="match status" value="1"/>
</dbReference>
<dbReference type="InterPro" id="IPR029026">
    <property type="entry name" value="tRNA_m1G_MTases_N"/>
</dbReference>
<dbReference type="AlphaFoldDB" id="A0A831ZY19"/>
<dbReference type="PIRSF" id="PIRSF004808">
    <property type="entry name" value="LasT"/>
    <property type="match status" value="1"/>
</dbReference>
<comment type="function">
    <text evidence="5">Catalyzes the formation of 2'O-methylated cytidine (Cm32) or 2'O-methylated uridine (Um32) at position 32 in tRNA.</text>
</comment>
<dbReference type="InterPro" id="IPR001537">
    <property type="entry name" value="SpoU_MeTrfase"/>
</dbReference>
<comment type="caution">
    <text evidence="7">The sequence shown here is derived from an EMBL/GenBank/DDBJ whole genome shotgun (WGS) entry which is preliminary data.</text>
</comment>
<dbReference type="GO" id="GO:0005829">
    <property type="term" value="C:cytosol"/>
    <property type="evidence" value="ECO:0007669"/>
    <property type="project" value="TreeGrafter"/>
</dbReference>
<feature type="domain" description="tRNA/rRNA methyltransferase SpoU type" evidence="6">
    <location>
        <begin position="11"/>
        <end position="161"/>
    </location>
</feature>
<name>A0A831ZY19_9BACT</name>
<evidence type="ECO:0000256" key="4">
    <source>
        <dbReference type="ARBA" id="ARBA00022691"/>
    </source>
</evidence>
<dbReference type="SUPFAM" id="SSF75217">
    <property type="entry name" value="alpha/beta knot"/>
    <property type="match status" value="1"/>
</dbReference>
<comment type="catalytic activity">
    <reaction evidence="5">
        <text>cytidine(32) in tRNA + S-adenosyl-L-methionine = 2'-O-methylcytidine(32) in tRNA + S-adenosyl-L-homocysteine + H(+)</text>
        <dbReference type="Rhea" id="RHEA:42932"/>
        <dbReference type="Rhea" id="RHEA-COMP:10288"/>
        <dbReference type="Rhea" id="RHEA-COMP:10289"/>
        <dbReference type="ChEBI" id="CHEBI:15378"/>
        <dbReference type="ChEBI" id="CHEBI:57856"/>
        <dbReference type="ChEBI" id="CHEBI:59789"/>
        <dbReference type="ChEBI" id="CHEBI:74495"/>
        <dbReference type="ChEBI" id="CHEBI:82748"/>
        <dbReference type="EC" id="2.1.1.200"/>
    </reaction>
</comment>
<dbReference type="EMBL" id="DSTK01000009">
    <property type="protein sequence ID" value="HFK96133.1"/>
    <property type="molecule type" value="Genomic_DNA"/>
</dbReference>
<keyword evidence="3 7" id="KW-0808">Transferase</keyword>
<gene>
    <name evidence="5" type="primary">trmJ</name>
    <name evidence="7" type="ORF">ENS06_02265</name>
</gene>
<dbReference type="InterPro" id="IPR004384">
    <property type="entry name" value="RNA_MeTrfase_TrmJ/LasT"/>
</dbReference>
<dbReference type="GO" id="GO:0003723">
    <property type="term" value="F:RNA binding"/>
    <property type="evidence" value="ECO:0007669"/>
    <property type="project" value="InterPro"/>
</dbReference>
<keyword evidence="5" id="KW-0819">tRNA processing</keyword>
<comment type="similarity">
    <text evidence="1">Belongs to the class IV-like SAM-binding methyltransferase superfamily. RNA methyltransferase TrmH family.</text>
</comment>
<sequence length="267" mass="30111">MEPCRTVLDNIAVVLHRPHFPENIGAAARAAKNMGIRRLVVVDPLDCDLTRILKMATHAAEDVVAEMEVYDELADALASFHYIIGTTARTGSNRPTVMDPREMARKVVDISRNNRTAILFGPENRGLANRELTFCHALVTIPTSKEFASLNLAQAVMIMTYEIFRAAEEPPATFTPKLATSFELEAMYTHLQETLAKIHFVNPENPQYWMRSLRRFFSRIGLQAREVKIIRGICRQIDWYGDMRAAEAVRTARGSGDNSFDSRRGVD</sequence>
<dbReference type="EC" id="2.1.1.200" evidence="5"/>
<dbReference type="Pfam" id="PF00588">
    <property type="entry name" value="SpoU_methylase"/>
    <property type="match status" value="1"/>
</dbReference>
<keyword evidence="2 5" id="KW-0489">Methyltransferase</keyword>
<proteinExistence type="inferred from homology"/>
<organism evidence="7">
    <name type="scientific">Desulfacinum infernum</name>
    <dbReference type="NCBI Taxonomy" id="35837"/>
    <lineage>
        <taxon>Bacteria</taxon>
        <taxon>Pseudomonadati</taxon>
        <taxon>Thermodesulfobacteriota</taxon>
        <taxon>Syntrophobacteria</taxon>
        <taxon>Syntrophobacterales</taxon>
        <taxon>Syntrophobacteraceae</taxon>
        <taxon>Desulfacinum</taxon>
    </lineage>
</organism>
<dbReference type="InterPro" id="IPR029028">
    <property type="entry name" value="Alpha/beta_knot_MTases"/>
</dbReference>
<dbReference type="GO" id="GO:0002128">
    <property type="term" value="P:tRNA nucleoside ribose methylation"/>
    <property type="evidence" value="ECO:0007669"/>
    <property type="project" value="TreeGrafter"/>
</dbReference>
<comment type="subcellular location">
    <subcellularLocation>
        <location evidence="5">Cytoplasm</location>
    </subcellularLocation>
</comment>
<accession>A0A831ZY19</accession>